<dbReference type="OrthoDB" id="196547at2759"/>
<feature type="domain" description="PH" evidence="3">
    <location>
        <begin position="465"/>
        <end position="499"/>
    </location>
</feature>
<dbReference type="PANTHER" id="PTHR23011">
    <property type="entry name" value="CYCLIC NUCLEOTIDE-BINDING DOMAIN CONTAINING PROTEIN"/>
    <property type="match status" value="1"/>
</dbReference>
<gene>
    <name evidence="5" type="ORF">THAOC_31328</name>
</gene>
<dbReference type="SUPFAM" id="SSF51206">
    <property type="entry name" value="cAMP-binding domain-like"/>
    <property type="match status" value="1"/>
</dbReference>
<reference evidence="5 6" key="1">
    <citation type="journal article" date="2012" name="Genome Biol.">
        <title>Genome and low-iron response of an oceanic diatom adapted to chronic iron limitation.</title>
        <authorList>
            <person name="Lommer M."/>
            <person name="Specht M."/>
            <person name="Roy A.S."/>
            <person name="Kraemer L."/>
            <person name="Andreson R."/>
            <person name="Gutowska M.A."/>
            <person name="Wolf J."/>
            <person name="Bergner S.V."/>
            <person name="Schilhabel M.B."/>
            <person name="Klostermeier U.C."/>
            <person name="Beiko R.G."/>
            <person name="Rosenstiel P."/>
            <person name="Hippler M."/>
            <person name="Laroche J."/>
        </authorList>
    </citation>
    <scope>NUCLEOTIDE SEQUENCE [LARGE SCALE GENOMIC DNA]</scope>
    <source>
        <strain evidence="5 6">CCMP1005</strain>
    </source>
</reference>
<evidence type="ECO:0000256" key="2">
    <source>
        <dbReference type="SAM" id="MobiDB-lite"/>
    </source>
</evidence>
<keyword evidence="6" id="KW-1185">Reference proteome</keyword>
<organism evidence="5 6">
    <name type="scientific">Thalassiosira oceanica</name>
    <name type="common">Marine diatom</name>
    <dbReference type="NCBI Taxonomy" id="159749"/>
    <lineage>
        <taxon>Eukaryota</taxon>
        <taxon>Sar</taxon>
        <taxon>Stramenopiles</taxon>
        <taxon>Ochrophyta</taxon>
        <taxon>Bacillariophyta</taxon>
        <taxon>Coscinodiscophyceae</taxon>
        <taxon>Thalassiosirophycidae</taxon>
        <taxon>Thalassiosirales</taxon>
        <taxon>Thalassiosiraceae</taxon>
        <taxon>Thalassiosira</taxon>
    </lineage>
</organism>
<feature type="region of interest" description="Disordered" evidence="2">
    <location>
        <begin position="180"/>
        <end position="221"/>
    </location>
</feature>
<proteinExistence type="predicted"/>
<dbReference type="Gene3D" id="1.25.40.20">
    <property type="entry name" value="Ankyrin repeat-containing domain"/>
    <property type="match status" value="1"/>
</dbReference>
<evidence type="ECO:0000259" key="4">
    <source>
        <dbReference type="PROSITE" id="PS50042"/>
    </source>
</evidence>
<feature type="region of interest" description="Disordered" evidence="2">
    <location>
        <begin position="84"/>
        <end position="122"/>
    </location>
</feature>
<evidence type="ECO:0000313" key="6">
    <source>
        <dbReference type="Proteomes" id="UP000266841"/>
    </source>
</evidence>
<dbReference type="PROSITE" id="PS50297">
    <property type="entry name" value="ANK_REP_REGION"/>
    <property type="match status" value="1"/>
</dbReference>
<dbReference type="SUPFAM" id="SSF48403">
    <property type="entry name" value="Ankyrin repeat"/>
    <property type="match status" value="1"/>
</dbReference>
<dbReference type="InterPro" id="IPR000595">
    <property type="entry name" value="cNMP-bd_dom"/>
</dbReference>
<dbReference type="PROSITE" id="PS50042">
    <property type="entry name" value="CNMP_BINDING_3"/>
    <property type="match status" value="2"/>
</dbReference>
<feature type="region of interest" description="Disordered" evidence="2">
    <location>
        <begin position="1"/>
        <end position="27"/>
    </location>
</feature>
<dbReference type="Pfam" id="PF12796">
    <property type="entry name" value="Ank_2"/>
    <property type="match status" value="1"/>
</dbReference>
<comment type="caution">
    <text evidence="5">The sequence shown here is derived from an EMBL/GenBank/DDBJ whole genome shotgun (WGS) entry which is preliminary data.</text>
</comment>
<dbReference type="InterPro" id="IPR018490">
    <property type="entry name" value="cNMP-bd_dom_sf"/>
</dbReference>
<feature type="domain" description="Cyclic nucleotide-binding" evidence="4">
    <location>
        <begin position="847"/>
        <end position="1004"/>
    </location>
</feature>
<dbReference type="PROSITE" id="PS50088">
    <property type="entry name" value="ANK_REPEAT"/>
    <property type="match status" value="1"/>
</dbReference>
<name>K0RBX7_THAOC</name>
<evidence type="ECO:0008006" key="7">
    <source>
        <dbReference type="Google" id="ProtNLM"/>
    </source>
</evidence>
<dbReference type="PANTHER" id="PTHR23011:SF28">
    <property type="entry name" value="CYCLIC NUCLEOTIDE-BINDING DOMAIN CONTAINING PROTEIN"/>
    <property type="match status" value="1"/>
</dbReference>
<evidence type="ECO:0000259" key="3">
    <source>
        <dbReference type="PROSITE" id="PS50003"/>
    </source>
</evidence>
<dbReference type="PROSITE" id="PS50003">
    <property type="entry name" value="PH_DOMAIN"/>
    <property type="match status" value="1"/>
</dbReference>
<dbReference type="SMART" id="SM00100">
    <property type="entry name" value="cNMP"/>
    <property type="match status" value="1"/>
</dbReference>
<dbReference type="Proteomes" id="UP000266841">
    <property type="component" value="Unassembled WGS sequence"/>
</dbReference>
<feature type="domain" description="Cyclic nucleotide-binding" evidence="4">
    <location>
        <begin position="1016"/>
        <end position="1051"/>
    </location>
</feature>
<sequence>MALPRPVAGRRSTDRRSGETIRAAVSEDPAAEVTVQYNNGNGGFDAGATVTSEGGCEEGAMSLDRRNFQSSLRTIESARRTESIDLFDDGGGDSSLHDGGPSSRDSTLGKNARSPTSSSPTVSFSKLNELEINHLRTWKRRLRRTEVFDKYYFPHKWETKEMDSLILCFGLEDPALRCGGSSGRRRGSGNSKNGSSFTDQRSRRRGSKGSSGGDGNESSNSLEMLSSSLTSLTKLITAEKPEFDPARSTKLALDFIFFPFVHDPKSVLLKRGSVFQLGAQVTVERDLMIFTHGFITVDVVAEDALSMFLALSDGGEFSTQNSFLEFLASKFEEMDPEASGMIKKCHIQTLFSDLGIPKGETVIDEILHGKGEDVQWHKFHKTLQTIFIQSAESSQQRSGGGNDTVEEAGFKKKFLSAFQREKRVTTVQVASKFSSVSRVDSFNISSGRDSNSRDISRSIHAQTAFSVTLRDREDDPLIFVCRKPEHRESWVEALRPLVIRAVSKTSSQEMAELKSRLGWHDLVVRSTLNTHVVENNAEALLRACKQWDLSGSTSLKSELAVLDEHNGYAPLHYATILGHIECIVVLLQVGSNIEQPDRDGFTPMYHALSQRNDKIADLLEGYGVDRSDDLRKLIQFEIELQDETVLAEEKKQRSSMLSTVEDELSTGYNFESDDDDDGENLDELVLAAVSKFEAALRQDHSLATMGTCCSKDGSVSPERKERFLATSPFSVYLTPETGESFSQCFTKSLWLSSGKTITSLDANSIYVVCEGEVVISTSYPDKGVKFEAKGFLRTHEEIQEQMTIKTSHKVQGLVDDLHLFCGGDAPLLLLSADMDALKKFTLSNIPFLSDLPKKKLSVLACMCRYESVEAGERVFKEGSESDKLYLIVSGRAQVVANRISRDYSESHLALEQRVTLQRSLECNGRPGIQSRPTEENGVEEITIAELDSGSFFGEQGLVFGTKRACGVKAVEKSLLLSVSKSDFANFVKVYPQAKQKLVNSVKSRMLRRMESLKIPFLAGITSDMISSLADSIELDEFPANTNIFLQGEEGDRCVMCVWCEGFYCCIVVLVLEIGSS</sequence>
<dbReference type="InterPro" id="IPR001849">
    <property type="entry name" value="PH_domain"/>
</dbReference>
<dbReference type="SMART" id="SM00248">
    <property type="entry name" value="ANK"/>
    <property type="match status" value="2"/>
</dbReference>
<dbReference type="EMBL" id="AGNL01044460">
    <property type="protein sequence ID" value="EJK49759.1"/>
    <property type="molecule type" value="Genomic_DNA"/>
</dbReference>
<dbReference type="InterPro" id="IPR002110">
    <property type="entry name" value="Ankyrin_rpt"/>
</dbReference>
<dbReference type="AlphaFoldDB" id="K0RBX7"/>
<accession>K0RBX7</accession>
<evidence type="ECO:0000313" key="5">
    <source>
        <dbReference type="EMBL" id="EJK49759.1"/>
    </source>
</evidence>
<dbReference type="Gene3D" id="2.60.120.10">
    <property type="entry name" value="Jelly Rolls"/>
    <property type="match status" value="1"/>
</dbReference>
<feature type="repeat" description="ANK" evidence="1">
    <location>
        <begin position="566"/>
        <end position="598"/>
    </location>
</feature>
<dbReference type="eggNOG" id="KOG3589">
    <property type="taxonomic scope" value="Eukaryota"/>
</dbReference>
<dbReference type="CDD" id="cd00038">
    <property type="entry name" value="CAP_ED"/>
    <property type="match status" value="1"/>
</dbReference>
<dbReference type="InterPro" id="IPR014710">
    <property type="entry name" value="RmlC-like_jellyroll"/>
</dbReference>
<protein>
    <recommendedName>
        <fullName evidence="7">cGMP-dependent protein kinase</fullName>
    </recommendedName>
</protein>
<keyword evidence="1" id="KW-0040">ANK repeat</keyword>
<evidence type="ECO:0000256" key="1">
    <source>
        <dbReference type="PROSITE-ProRule" id="PRU00023"/>
    </source>
</evidence>
<dbReference type="Pfam" id="PF00027">
    <property type="entry name" value="cNMP_binding"/>
    <property type="match status" value="1"/>
</dbReference>
<dbReference type="InterPro" id="IPR036770">
    <property type="entry name" value="Ankyrin_rpt-contain_sf"/>
</dbReference>